<dbReference type="InterPro" id="IPR005324">
    <property type="entry name" value="Ribosomal_uS5_C"/>
</dbReference>
<dbReference type="SUPFAM" id="SSF54768">
    <property type="entry name" value="dsRNA-binding domain-like"/>
    <property type="match status" value="1"/>
</dbReference>
<evidence type="ECO:0000256" key="2">
    <source>
        <dbReference type="ARBA" id="ARBA00022730"/>
    </source>
</evidence>
<evidence type="ECO:0000259" key="6">
    <source>
        <dbReference type="PROSITE" id="PS50881"/>
    </source>
</evidence>
<sequence length="174" mass="18511">MARENKNKDQKDSDIKDKLVAINRVTKVVKGGRRFGFAALVVAGDESGKVGFGHGKAKEVPEAIKKATDSAKKGLFRVSLREGRTLHHDIIGSHGSSKVVMRSAPSGTGIIAGGSVRAVFELLGIQDIVAKSVGSANPYNIIRAAVDGLRQQKSPKVIAARRSKKISNITSARE</sequence>
<evidence type="ECO:0000256" key="1">
    <source>
        <dbReference type="ARBA" id="ARBA00008945"/>
    </source>
</evidence>
<dbReference type="SUPFAM" id="SSF54211">
    <property type="entry name" value="Ribosomal protein S5 domain 2-like"/>
    <property type="match status" value="1"/>
</dbReference>
<evidence type="ECO:0000313" key="7">
    <source>
        <dbReference type="EMBL" id="SVA87469.1"/>
    </source>
</evidence>
<dbReference type="PROSITE" id="PS00585">
    <property type="entry name" value="RIBOSOMAL_S5"/>
    <property type="match status" value="1"/>
</dbReference>
<keyword evidence="2" id="KW-0699">rRNA-binding</keyword>
<protein>
    <recommendedName>
        <fullName evidence="6">S5 DRBM domain-containing protein</fullName>
    </recommendedName>
</protein>
<dbReference type="Gene3D" id="3.30.160.20">
    <property type="match status" value="1"/>
</dbReference>
<evidence type="ECO:0000256" key="4">
    <source>
        <dbReference type="ARBA" id="ARBA00022980"/>
    </source>
</evidence>
<dbReference type="PANTHER" id="PTHR48277:SF1">
    <property type="entry name" value="MITOCHONDRIAL RIBOSOMAL PROTEIN S5"/>
    <property type="match status" value="1"/>
</dbReference>
<dbReference type="HAMAP" id="MF_01307_B">
    <property type="entry name" value="Ribosomal_uS5_B"/>
    <property type="match status" value="1"/>
</dbReference>
<gene>
    <name evidence="7" type="ORF">METZ01_LOCUS140323</name>
</gene>
<dbReference type="Pfam" id="PF03719">
    <property type="entry name" value="Ribosomal_S5_C"/>
    <property type="match status" value="1"/>
</dbReference>
<dbReference type="PROSITE" id="PS50881">
    <property type="entry name" value="S5_DSRBD"/>
    <property type="match status" value="1"/>
</dbReference>
<comment type="similarity">
    <text evidence="1">Belongs to the universal ribosomal protein uS5 family.</text>
</comment>
<feature type="domain" description="S5 DRBM" evidence="6">
    <location>
        <begin position="15"/>
        <end position="78"/>
    </location>
</feature>
<dbReference type="GO" id="GO:0003735">
    <property type="term" value="F:structural constituent of ribosome"/>
    <property type="evidence" value="ECO:0007669"/>
    <property type="project" value="InterPro"/>
</dbReference>
<proteinExistence type="inferred from homology"/>
<dbReference type="EMBL" id="UINC01020948">
    <property type="protein sequence ID" value="SVA87469.1"/>
    <property type="molecule type" value="Genomic_DNA"/>
</dbReference>
<dbReference type="GO" id="GO:0006412">
    <property type="term" value="P:translation"/>
    <property type="evidence" value="ECO:0007669"/>
    <property type="project" value="InterPro"/>
</dbReference>
<dbReference type="InterPro" id="IPR014721">
    <property type="entry name" value="Ribsml_uS5_D2-typ_fold_subgr"/>
</dbReference>
<dbReference type="InterPro" id="IPR020568">
    <property type="entry name" value="Ribosomal_Su5_D2-typ_SF"/>
</dbReference>
<dbReference type="Pfam" id="PF00333">
    <property type="entry name" value="Ribosomal_S5"/>
    <property type="match status" value="1"/>
</dbReference>
<keyword evidence="5" id="KW-0687">Ribonucleoprotein</keyword>
<dbReference type="GO" id="GO:0019843">
    <property type="term" value="F:rRNA binding"/>
    <property type="evidence" value="ECO:0007669"/>
    <property type="project" value="UniProtKB-KW"/>
</dbReference>
<dbReference type="Gene3D" id="3.30.230.10">
    <property type="match status" value="1"/>
</dbReference>
<dbReference type="GO" id="GO:0015935">
    <property type="term" value="C:small ribosomal subunit"/>
    <property type="evidence" value="ECO:0007669"/>
    <property type="project" value="InterPro"/>
</dbReference>
<organism evidence="7">
    <name type="scientific">marine metagenome</name>
    <dbReference type="NCBI Taxonomy" id="408172"/>
    <lineage>
        <taxon>unclassified sequences</taxon>
        <taxon>metagenomes</taxon>
        <taxon>ecological metagenomes</taxon>
    </lineage>
</organism>
<dbReference type="GO" id="GO:0005737">
    <property type="term" value="C:cytoplasm"/>
    <property type="evidence" value="ECO:0007669"/>
    <property type="project" value="UniProtKB-ARBA"/>
</dbReference>
<dbReference type="NCBIfam" id="TIGR01021">
    <property type="entry name" value="rpsE_bact"/>
    <property type="match status" value="1"/>
</dbReference>
<reference evidence="7" key="1">
    <citation type="submission" date="2018-05" db="EMBL/GenBank/DDBJ databases">
        <authorList>
            <person name="Lanie J.A."/>
            <person name="Ng W.-L."/>
            <person name="Kazmierczak K.M."/>
            <person name="Andrzejewski T.M."/>
            <person name="Davidsen T.M."/>
            <person name="Wayne K.J."/>
            <person name="Tettelin H."/>
            <person name="Glass J.I."/>
            <person name="Rusch D."/>
            <person name="Podicherti R."/>
            <person name="Tsui H.-C.T."/>
            <person name="Winkler M.E."/>
        </authorList>
    </citation>
    <scope>NUCLEOTIDE SEQUENCE</scope>
</reference>
<dbReference type="InterPro" id="IPR013810">
    <property type="entry name" value="Ribosomal_uS5_N"/>
</dbReference>
<accession>A0A381ZE38</accession>
<dbReference type="GO" id="GO:0042254">
    <property type="term" value="P:ribosome biogenesis"/>
    <property type="evidence" value="ECO:0007669"/>
    <property type="project" value="UniProtKB-ARBA"/>
</dbReference>
<dbReference type="InterPro" id="IPR005712">
    <property type="entry name" value="Ribosomal_uS5_bac-type"/>
</dbReference>
<dbReference type="FunFam" id="3.30.160.20:FF:000001">
    <property type="entry name" value="30S ribosomal protein S5"/>
    <property type="match status" value="1"/>
</dbReference>
<dbReference type="PANTHER" id="PTHR48277">
    <property type="entry name" value="MITOCHONDRIAL RIBOSOMAL PROTEIN S5"/>
    <property type="match status" value="1"/>
</dbReference>
<dbReference type="FunFam" id="3.30.230.10:FF:000002">
    <property type="entry name" value="30S ribosomal protein S5"/>
    <property type="match status" value="1"/>
</dbReference>
<evidence type="ECO:0000256" key="3">
    <source>
        <dbReference type="ARBA" id="ARBA00022884"/>
    </source>
</evidence>
<dbReference type="InterPro" id="IPR000851">
    <property type="entry name" value="Ribosomal_uS5"/>
</dbReference>
<dbReference type="InterPro" id="IPR018192">
    <property type="entry name" value="Ribosomal_uS5_N_CS"/>
</dbReference>
<name>A0A381ZE38_9ZZZZ</name>
<dbReference type="AlphaFoldDB" id="A0A381ZE38"/>
<evidence type="ECO:0000256" key="5">
    <source>
        <dbReference type="ARBA" id="ARBA00023274"/>
    </source>
</evidence>
<keyword evidence="4" id="KW-0689">Ribosomal protein</keyword>
<keyword evidence="3" id="KW-0694">RNA-binding</keyword>